<feature type="region of interest" description="Disordered" evidence="1">
    <location>
        <begin position="39"/>
        <end position="77"/>
    </location>
</feature>
<evidence type="ECO:0000313" key="2">
    <source>
        <dbReference type="EMBL" id="OYR29004.1"/>
    </source>
</evidence>
<name>A0A256GPA5_9HYPH</name>
<organism evidence="2 3">
    <name type="scientific">Brucella pseudogrignonensis</name>
    <dbReference type="NCBI Taxonomy" id="419475"/>
    <lineage>
        <taxon>Bacteria</taxon>
        <taxon>Pseudomonadati</taxon>
        <taxon>Pseudomonadota</taxon>
        <taxon>Alphaproteobacteria</taxon>
        <taxon>Hyphomicrobiales</taxon>
        <taxon>Brucellaceae</taxon>
        <taxon>Brucella/Ochrobactrum group</taxon>
        <taxon>Brucella</taxon>
    </lineage>
</organism>
<evidence type="ECO:0000256" key="1">
    <source>
        <dbReference type="SAM" id="MobiDB-lite"/>
    </source>
</evidence>
<reference evidence="2 3" key="1">
    <citation type="submission" date="2017-07" db="EMBL/GenBank/DDBJ databases">
        <title>Phylogenetic study on the rhizospheric bacterium Ochrobactrum sp. A44.</title>
        <authorList>
            <person name="Krzyzanowska D.M."/>
            <person name="Ossowicki A."/>
            <person name="Rajewska M."/>
            <person name="Maciag T."/>
            <person name="Kaczynski Z."/>
            <person name="Czerwicka M."/>
            <person name="Jafra S."/>
        </authorList>
    </citation>
    <scope>NUCLEOTIDE SEQUENCE [LARGE SCALE GENOMIC DNA]</scope>
    <source>
        <strain evidence="2 3">CCUG 30717</strain>
    </source>
</reference>
<gene>
    <name evidence="2" type="ORF">CEV34_0863</name>
</gene>
<accession>A0A256GPA5</accession>
<comment type="caution">
    <text evidence="2">The sequence shown here is derived from an EMBL/GenBank/DDBJ whole genome shotgun (WGS) entry which is preliminary data.</text>
</comment>
<proteinExistence type="predicted"/>
<evidence type="ECO:0000313" key="3">
    <source>
        <dbReference type="Proteomes" id="UP000216188"/>
    </source>
</evidence>
<dbReference type="EMBL" id="NNRM01000012">
    <property type="protein sequence ID" value="OYR29004.1"/>
    <property type="molecule type" value="Genomic_DNA"/>
</dbReference>
<keyword evidence="3" id="KW-1185">Reference proteome</keyword>
<dbReference type="Proteomes" id="UP000216188">
    <property type="component" value="Unassembled WGS sequence"/>
</dbReference>
<feature type="compositionally biased region" description="Low complexity" evidence="1">
    <location>
        <begin position="59"/>
        <end position="69"/>
    </location>
</feature>
<sequence>MKAAHPKLVGDGRVALTVGRIAGVDRDLQCASPLCIKRRASPVASSPSLPPRSIPAQLAAPKSPPNAKAAGRDRHEE</sequence>
<dbReference type="AlphaFoldDB" id="A0A256GPA5"/>
<protein>
    <submittedName>
        <fullName evidence="2">Uncharacterized protein</fullName>
    </submittedName>
</protein>